<dbReference type="Proteomes" id="UP000232688">
    <property type="component" value="Unassembled WGS sequence"/>
</dbReference>
<organism evidence="1 2">
    <name type="scientific">Rhizophagus irregularis</name>
    <dbReference type="NCBI Taxonomy" id="588596"/>
    <lineage>
        <taxon>Eukaryota</taxon>
        <taxon>Fungi</taxon>
        <taxon>Fungi incertae sedis</taxon>
        <taxon>Mucoromycota</taxon>
        <taxon>Glomeromycotina</taxon>
        <taxon>Glomeromycetes</taxon>
        <taxon>Glomerales</taxon>
        <taxon>Glomeraceae</taxon>
        <taxon>Rhizophagus</taxon>
    </lineage>
</organism>
<reference evidence="1 2" key="1">
    <citation type="submission" date="2017-10" db="EMBL/GenBank/DDBJ databases">
        <title>Extensive intraspecific genome diversity in a model arbuscular mycorrhizal fungus.</title>
        <authorList>
            <person name="Chen E.C.H."/>
            <person name="Morin E."/>
            <person name="Baudet D."/>
            <person name="Noel J."/>
            <person name="Ndikumana S."/>
            <person name="Charron P."/>
            <person name="St-Onge C."/>
            <person name="Giorgi J."/>
            <person name="Grigoriev I.V."/>
            <person name="Roux C."/>
            <person name="Martin F.M."/>
            <person name="Corradi N."/>
        </authorList>
    </citation>
    <scope>NUCLEOTIDE SEQUENCE [LARGE SCALE GENOMIC DNA]</scope>
    <source>
        <strain evidence="1 2">A1</strain>
    </source>
</reference>
<dbReference type="AlphaFoldDB" id="A0A2N0RNA0"/>
<proteinExistence type="predicted"/>
<evidence type="ECO:0000313" key="1">
    <source>
        <dbReference type="EMBL" id="PKC64786.1"/>
    </source>
</evidence>
<dbReference type="VEuPathDB" id="FungiDB:RhiirA1_536802"/>
<dbReference type="VEuPathDB" id="FungiDB:FUN_005084"/>
<reference evidence="1 2" key="2">
    <citation type="submission" date="2017-10" db="EMBL/GenBank/DDBJ databases">
        <title>Genome analyses suggest a sexual origin of heterokaryosis in a supposedly ancient asexual fungus.</title>
        <authorList>
            <person name="Corradi N."/>
            <person name="Sedzielewska K."/>
            <person name="Noel J."/>
            <person name="Charron P."/>
            <person name="Farinelli L."/>
            <person name="Marton T."/>
            <person name="Kruger M."/>
            <person name="Pelin A."/>
            <person name="Brachmann A."/>
            <person name="Corradi N."/>
        </authorList>
    </citation>
    <scope>NUCLEOTIDE SEQUENCE [LARGE SCALE GENOMIC DNA]</scope>
    <source>
        <strain evidence="1 2">A1</strain>
    </source>
</reference>
<name>A0A2N0RNA0_9GLOM</name>
<comment type="caution">
    <text evidence="1">The sequence shown here is derived from an EMBL/GenBank/DDBJ whole genome shotgun (WGS) entry which is preliminary data.</text>
</comment>
<protein>
    <submittedName>
        <fullName evidence="1">Uncharacterized protein</fullName>
    </submittedName>
</protein>
<accession>A0A2N0RNA0</accession>
<gene>
    <name evidence="1" type="ORF">RhiirA1_536802</name>
</gene>
<sequence>MTSTTLTSSSTLSQETSMSSFELTQEVLEAARDSLLEQETQIILAENISRGSFNTSCGGSRLYVSSWRTSLLDIADATIRPWNVPNPPPARACNSSGYEYPTMVVELKDGNSDLQPLYLLDFWAYNYLWRPTLVTGNVTGSPPCIGLNLPNYILNIPANALFHGASGGVPNGMAGGINIDLWQIQNHL</sequence>
<dbReference type="EMBL" id="LLXH01000604">
    <property type="protein sequence ID" value="PKC64786.1"/>
    <property type="molecule type" value="Genomic_DNA"/>
</dbReference>
<dbReference type="VEuPathDB" id="FungiDB:RhiirFUN_007247"/>
<evidence type="ECO:0000313" key="2">
    <source>
        <dbReference type="Proteomes" id="UP000232688"/>
    </source>
</evidence>